<name>A0AAV5IV50_9ROSI</name>
<keyword evidence="2" id="KW-0732">Signal</keyword>
<gene>
    <name evidence="3" type="ORF">SLEP1_g16018</name>
</gene>
<evidence type="ECO:0000313" key="3">
    <source>
        <dbReference type="EMBL" id="GKV03769.1"/>
    </source>
</evidence>
<evidence type="ECO:0000313" key="4">
    <source>
        <dbReference type="Proteomes" id="UP001054252"/>
    </source>
</evidence>
<dbReference type="AlphaFoldDB" id="A0AAV5IV50"/>
<protein>
    <submittedName>
        <fullName evidence="3">Uncharacterized protein</fullName>
    </submittedName>
</protein>
<dbReference type="Proteomes" id="UP001054252">
    <property type="component" value="Unassembled WGS sequence"/>
</dbReference>
<keyword evidence="4" id="KW-1185">Reference proteome</keyword>
<accession>A0AAV5IV50</accession>
<evidence type="ECO:0000256" key="1">
    <source>
        <dbReference type="SAM" id="MobiDB-lite"/>
    </source>
</evidence>
<sequence length="111" mass="12213">MGFSLLWHLHVFGVLRQAPWSRRLYFFRQVCYHGLLVSMEVKQEDQVALAVVAHEGDEVVPGGWNGFGGWRGSNGFGRANSQNGPKHALGSFFSPGPVEPVQPIGPGRVLK</sequence>
<dbReference type="EMBL" id="BPVZ01000020">
    <property type="protein sequence ID" value="GKV03769.1"/>
    <property type="molecule type" value="Genomic_DNA"/>
</dbReference>
<organism evidence="3 4">
    <name type="scientific">Rubroshorea leprosula</name>
    <dbReference type="NCBI Taxonomy" id="152421"/>
    <lineage>
        <taxon>Eukaryota</taxon>
        <taxon>Viridiplantae</taxon>
        <taxon>Streptophyta</taxon>
        <taxon>Embryophyta</taxon>
        <taxon>Tracheophyta</taxon>
        <taxon>Spermatophyta</taxon>
        <taxon>Magnoliopsida</taxon>
        <taxon>eudicotyledons</taxon>
        <taxon>Gunneridae</taxon>
        <taxon>Pentapetalae</taxon>
        <taxon>rosids</taxon>
        <taxon>malvids</taxon>
        <taxon>Malvales</taxon>
        <taxon>Dipterocarpaceae</taxon>
        <taxon>Rubroshorea</taxon>
    </lineage>
</organism>
<feature type="signal peptide" evidence="2">
    <location>
        <begin position="1"/>
        <end position="17"/>
    </location>
</feature>
<comment type="caution">
    <text evidence="3">The sequence shown here is derived from an EMBL/GenBank/DDBJ whole genome shotgun (WGS) entry which is preliminary data.</text>
</comment>
<reference evidence="3 4" key="1">
    <citation type="journal article" date="2021" name="Commun. Biol.">
        <title>The genome of Shorea leprosula (Dipterocarpaceae) highlights the ecological relevance of drought in aseasonal tropical rainforests.</title>
        <authorList>
            <person name="Ng K.K.S."/>
            <person name="Kobayashi M.J."/>
            <person name="Fawcett J.A."/>
            <person name="Hatakeyama M."/>
            <person name="Paape T."/>
            <person name="Ng C.H."/>
            <person name="Ang C.C."/>
            <person name="Tnah L.H."/>
            <person name="Lee C.T."/>
            <person name="Nishiyama T."/>
            <person name="Sese J."/>
            <person name="O'Brien M.J."/>
            <person name="Copetti D."/>
            <person name="Mohd Noor M.I."/>
            <person name="Ong R.C."/>
            <person name="Putra M."/>
            <person name="Sireger I.Z."/>
            <person name="Indrioko S."/>
            <person name="Kosugi Y."/>
            <person name="Izuno A."/>
            <person name="Isagi Y."/>
            <person name="Lee S.L."/>
            <person name="Shimizu K.K."/>
        </authorList>
    </citation>
    <scope>NUCLEOTIDE SEQUENCE [LARGE SCALE GENOMIC DNA]</scope>
    <source>
        <strain evidence="3">214</strain>
    </source>
</reference>
<evidence type="ECO:0000256" key="2">
    <source>
        <dbReference type="SAM" id="SignalP"/>
    </source>
</evidence>
<feature type="chain" id="PRO_5043775254" evidence="2">
    <location>
        <begin position="18"/>
        <end position="111"/>
    </location>
</feature>
<feature type="region of interest" description="Disordered" evidence="1">
    <location>
        <begin position="91"/>
        <end position="111"/>
    </location>
</feature>
<proteinExistence type="predicted"/>